<dbReference type="AlphaFoldDB" id="A0A8J3KTB4"/>
<dbReference type="PANTHER" id="PTHR45088:SF1">
    <property type="entry name" value="OS04G0476000 PROTEIN"/>
    <property type="match status" value="1"/>
</dbReference>
<reference evidence="2 3" key="1">
    <citation type="submission" date="2021-01" db="EMBL/GenBank/DDBJ databases">
        <title>Whole genome shotgun sequence of Catellatospora coxensis NBRC 107359.</title>
        <authorList>
            <person name="Komaki H."/>
            <person name="Tamura T."/>
        </authorList>
    </citation>
    <scope>NUCLEOTIDE SEQUENCE [LARGE SCALE GENOMIC DNA]</scope>
    <source>
        <strain evidence="2 3">NBRC 107359</strain>
    </source>
</reference>
<dbReference type="Gene3D" id="1.25.40.10">
    <property type="entry name" value="Tetratricopeptide repeat domain"/>
    <property type="match status" value="1"/>
</dbReference>
<keyword evidence="1" id="KW-0732">Signal</keyword>
<evidence type="ECO:0000313" key="2">
    <source>
        <dbReference type="EMBL" id="GIG05872.1"/>
    </source>
</evidence>
<dbReference type="EMBL" id="BONI01000018">
    <property type="protein sequence ID" value="GIG05872.1"/>
    <property type="molecule type" value="Genomic_DNA"/>
</dbReference>
<accession>A0A8J3KTB4</accession>
<organism evidence="2 3">
    <name type="scientific">Catellatospora coxensis</name>
    <dbReference type="NCBI Taxonomy" id="310354"/>
    <lineage>
        <taxon>Bacteria</taxon>
        <taxon>Bacillati</taxon>
        <taxon>Actinomycetota</taxon>
        <taxon>Actinomycetes</taxon>
        <taxon>Micromonosporales</taxon>
        <taxon>Micromonosporaceae</taxon>
        <taxon>Catellatospora</taxon>
    </lineage>
</organism>
<dbReference type="Proteomes" id="UP000630887">
    <property type="component" value="Unassembled WGS sequence"/>
</dbReference>
<dbReference type="PANTHER" id="PTHR45088">
    <property type="entry name" value="OSJNBA0022H21.17 PROTEIN"/>
    <property type="match status" value="1"/>
</dbReference>
<name>A0A8J3KTB4_9ACTN</name>
<feature type="chain" id="PRO_5038350014" description="TPR repeat protein" evidence="1">
    <location>
        <begin position="27"/>
        <end position="785"/>
    </location>
</feature>
<comment type="caution">
    <text evidence="2">The sequence shown here is derived from an EMBL/GenBank/DDBJ whole genome shotgun (WGS) entry which is preliminary data.</text>
</comment>
<dbReference type="InterPro" id="IPR006597">
    <property type="entry name" value="Sel1-like"/>
</dbReference>
<evidence type="ECO:0000313" key="3">
    <source>
        <dbReference type="Proteomes" id="UP000630887"/>
    </source>
</evidence>
<feature type="signal peptide" evidence="1">
    <location>
        <begin position="1"/>
        <end position="26"/>
    </location>
</feature>
<proteinExistence type="predicted"/>
<keyword evidence="3" id="KW-1185">Reference proteome</keyword>
<evidence type="ECO:0000256" key="1">
    <source>
        <dbReference type="SAM" id="SignalP"/>
    </source>
</evidence>
<dbReference type="SUPFAM" id="SSF81901">
    <property type="entry name" value="HCP-like"/>
    <property type="match status" value="1"/>
</dbReference>
<dbReference type="InterPro" id="IPR053301">
    <property type="entry name" value="F-box_motif"/>
</dbReference>
<dbReference type="SMART" id="SM00671">
    <property type="entry name" value="SEL1"/>
    <property type="match status" value="4"/>
</dbReference>
<evidence type="ECO:0008006" key="4">
    <source>
        <dbReference type="Google" id="ProtNLM"/>
    </source>
</evidence>
<protein>
    <recommendedName>
        <fullName evidence="4">TPR repeat protein</fullName>
    </recommendedName>
</protein>
<gene>
    <name evidence="2" type="ORF">Cco03nite_25720</name>
</gene>
<sequence length="785" mass="85773">MRPRRSLWAALAALTMLATVAAAVSAESLGTPGWLAAAAGVLVTITLSVIGWLLERQNGQEAPSTKPEPRRRVPAVHEVRDRLTFNIHAAIPLNEPASEALSDVYPTYIQRDIDITLRAWLKERTHDAGLVVLVGPTAAGKSRTLFEALHAELRDWRLRMPTNGTELDDLIRHEPNLDSTVILLEEMQDYFTSQPLTAHRVKSLLLGKAGRVLIAATIRPVDIEAIVGPQTGIAQEMNKDADQVMKMLADSSSWRPGGAERAIRLDLKPHLSTTEQARAAEVAQRDPRVAQARDRASEHAVIPTLAGTTELIRHWTGEGNEQGQAVITAAVIARRCGHPDILPEAVLVAVGGALLAGRKAAPDTADWFPAAAGWAQQPVRGQITALRQVRTQAGRIDGYYVSDILVGHSIDEQHPHVTAALAADTTWRQLIDVATHQACGDIGSAAYRVGRREIAESAWARAADRADKPAMRRLALLLYENGERTRARYWLDRGVAEQDPVAMTLLASIEDHEGRPERAEALLAEAVEQGDIYAMGQLGFLLRIHGRGEEAESWYARAAESGDANAMTNLGYAFLQRDDLDGAESWTQRAAGLGHAGAMQNMAVICRRKGDITGRRKWLQRAAETGYALAKGDRRRIDPWPGEAGDEGISNSILEYAAALLADGDPDESLLWYRRGSELGDSRCAAAAAALLDSDDLRVRAAELAYENLRLNRADLRGSYGHDVGVEPHLAIMRTYATTLRAAGHEPEALLWDARVSRLADPNVPAEGSREVWHPGSWRWRSEPI</sequence>
<dbReference type="InterPro" id="IPR011990">
    <property type="entry name" value="TPR-like_helical_dom_sf"/>
</dbReference>